<gene>
    <name evidence="4" type="primary">FG10079.1</name>
    <name evidence="3" type="ORF">FGRAMPH1_01T07231</name>
</gene>
<dbReference type="InParanoid" id="I1S063"/>
<feature type="transmembrane region" description="Helical" evidence="1">
    <location>
        <begin position="117"/>
        <end position="137"/>
    </location>
</feature>
<accession>A0A098DAB0</accession>
<evidence type="ECO:0000313" key="4">
    <source>
        <dbReference type="EnsemblFungi" id="CEF75420"/>
    </source>
</evidence>
<keyword evidence="1" id="KW-0472">Membrane</keyword>
<accession>I1S063</accession>
<dbReference type="EnsemblFungi" id="CEF75420">
    <property type="protein sequence ID" value="CEF75420"/>
    <property type="gene ID" value="FGRRES_10079"/>
</dbReference>
<protein>
    <submittedName>
        <fullName evidence="3">Chromosome 1, complete genome</fullName>
    </submittedName>
</protein>
<feature type="chain" id="PRO_5010124659" evidence="2">
    <location>
        <begin position="20"/>
        <end position="157"/>
    </location>
</feature>
<keyword evidence="1" id="KW-1133">Transmembrane helix</keyword>
<keyword evidence="1" id="KW-0812">Transmembrane</keyword>
<evidence type="ECO:0000256" key="2">
    <source>
        <dbReference type="SAM" id="SignalP"/>
    </source>
</evidence>
<evidence type="ECO:0000313" key="5">
    <source>
        <dbReference type="Proteomes" id="UP000070720"/>
    </source>
</evidence>
<dbReference type="Proteomes" id="UP000070720">
    <property type="component" value="Chromosome 1"/>
</dbReference>
<dbReference type="KEGG" id="fgr:FGSG_10079"/>
<sequence length="157" mass="17115">MKVALLLQAELAILQPVTPQLVISQLVILQLVPHPLVVHQLARTQPNVPPVIQLLHENFSSSSCAYAYVHVRAILASHWLLSGARPRISAAKKGNEKRWLARTMYVTTTTMAAPPTFMAMTLAMMTLAMSTFVVLAAPRLGAFARHSGHGCRIPAFG</sequence>
<keyword evidence="5" id="KW-1185">Reference proteome</keyword>
<dbReference type="VEuPathDB" id="FungiDB:FGRAMPH1_01G07231"/>
<proteinExistence type="predicted"/>
<dbReference type="EMBL" id="HG970332">
    <property type="protein sequence ID" value="CEF75420.1"/>
    <property type="molecule type" value="Genomic_DNA"/>
</dbReference>
<organism evidence="3 5">
    <name type="scientific">Gibberella zeae (strain ATCC MYA-4620 / CBS 123657 / FGSC 9075 / NRRL 31084 / PH-1)</name>
    <name type="common">Wheat head blight fungus</name>
    <name type="synonym">Fusarium graminearum</name>
    <dbReference type="NCBI Taxonomy" id="229533"/>
    <lineage>
        <taxon>Eukaryota</taxon>
        <taxon>Fungi</taxon>
        <taxon>Dikarya</taxon>
        <taxon>Ascomycota</taxon>
        <taxon>Pezizomycotina</taxon>
        <taxon>Sordariomycetes</taxon>
        <taxon>Hypocreomycetidae</taxon>
        <taxon>Hypocreales</taxon>
        <taxon>Nectriaceae</taxon>
        <taxon>Fusarium</taxon>
    </lineage>
</organism>
<evidence type="ECO:0000256" key="1">
    <source>
        <dbReference type="SAM" id="Phobius"/>
    </source>
</evidence>
<name>I1S063_GIBZE</name>
<keyword evidence="2" id="KW-0732">Signal</keyword>
<reference evidence="4" key="4">
    <citation type="submission" date="2017-01" db="UniProtKB">
        <authorList>
            <consortium name="EnsemblFungi"/>
        </authorList>
    </citation>
    <scope>IDENTIFICATION</scope>
    <source>
        <strain evidence="4">PH-1 / ATCC MYA-4620 / FGSC 9075 / NRRL 31084</strain>
    </source>
</reference>
<dbReference type="HOGENOM" id="CLU_1678050_0_0_1"/>
<reference evidence="4 5" key="1">
    <citation type="journal article" date="2007" name="Science">
        <title>The Fusarium graminearum genome reveals a link between localized polymorphism and pathogen specialization.</title>
        <authorList>
            <person name="Cuomo C.A."/>
            <person name="Gueldener U."/>
            <person name="Xu J.-R."/>
            <person name="Trail F."/>
            <person name="Turgeon B.G."/>
            <person name="Di Pietro A."/>
            <person name="Walton J.D."/>
            <person name="Ma L.-J."/>
            <person name="Baker S.E."/>
            <person name="Rep M."/>
            <person name="Adam G."/>
            <person name="Antoniw J."/>
            <person name="Baldwin T."/>
            <person name="Calvo S.E."/>
            <person name="Chang Y.-L."/>
            <person name="DeCaprio D."/>
            <person name="Gale L.R."/>
            <person name="Gnerre S."/>
            <person name="Goswami R.S."/>
            <person name="Hammond-Kosack K."/>
            <person name="Harris L.J."/>
            <person name="Hilburn K."/>
            <person name="Kennell J.C."/>
            <person name="Kroken S."/>
            <person name="Magnuson J.K."/>
            <person name="Mannhaupt G."/>
            <person name="Mauceli E.W."/>
            <person name="Mewes H.-W."/>
            <person name="Mitterbauer R."/>
            <person name="Muehlbauer G."/>
            <person name="Muensterkoetter M."/>
            <person name="Nelson D."/>
            <person name="O'Donnell K."/>
            <person name="Ouellet T."/>
            <person name="Qi W."/>
            <person name="Quesneville H."/>
            <person name="Roncero M.I.G."/>
            <person name="Seong K.-Y."/>
            <person name="Tetko I.V."/>
            <person name="Urban M."/>
            <person name="Waalwijk C."/>
            <person name="Ward T.J."/>
            <person name="Yao J."/>
            <person name="Birren B.W."/>
            <person name="Kistler H.C."/>
        </authorList>
    </citation>
    <scope>NUCLEOTIDE SEQUENCE [LARGE SCALE GENOMIC DNA]</scope>
    <source>
        <strain evidence="5">ATCC MYA-4620 / CBS 123657 / FGSC 9075 / NRRL 31084 / PH-1</strain>
        <strain evidence="4">PH-1 / ATCC MYA-4620 / FGSC 9075 / NRRL 31084</strain>
    </source>
</reference>
<evidence type="ECO:0000313" key="3">
    <source>
        <dbReference type="EMBL" id="CEF75420.1"/>
    </source>
</evidence>
<dbReference type="RefSeq" id="XP_011319011.1">
    <property type="nucleotide sequence ID" value="XM_011320709.1"/>
</dbReference>
<reference evidence="4 5" key="2">
    <citation type="journal article" date="2010" name="Nature">
        <title>Comparative genomics reveals mobile pathogenicity chromosomes in Fusarium.</title>
        <authorList>
            <person name="Ma L.J."/>
            <person name="van der Does H.C."/>
            <person name="Borkovich K.A."/>
            <person name="Coleman J.J."/>
            <person name="Daboussi M.J."/>
            <person name="Di Pietro A."/>
            <person name="Dufresne M."/>
            <person name="Freitag M."/>
            <person name="Grabherr M."/>
            <person name="Henrissat B."/>
            <person name="Houterman P.M."/>
            <person name="Kang S."/>
            <person name="Shim W.B."/>
            <person name="Woloshuk C."/>
            <person name="Xie X."/>
            <person name="Xu J.R."/>
            <person name="Antoniw J."/>
            <person name="Baker S.E."/>
            <person name="Bluhm B.H."/>
            <person name="Breakspear A."/>
            <person name="Brown D.W."/>
            <person name="Butchko R.A."/>
            <person name="Chapman S."/>
            <person name="Coulson R."/>
            <person name="Coutinho P.M."/>
            <person name="Danchin E.G."/>
            <person name="Diener A."/>
            <person name="Gale L.R."/>
            <person name="Gardiner D.M."/>
            <person name="Goff S."/>
            <person name="Hammond-Kosack K.E."/>
            <person name="Hilburn K."/>
            <person name="Hua-Van A."/>
            <person name="Jonkers W."/>
            <person name="Kazan K."/>
            <person name="Kodira C.D."/>
            <person name="Koehrsen M."/>
            <person name="Kumar L."/>
            <person name="Lee Y.H."/>
            <person name="Li L."/>
            <person name="Manners J.M."/>
            <person name="Miranda-Saavedra D."/>
            <person name="Mukherjee M."/>
            <person name="Park G."/>
            <person name="Park J."/>
            <person name="Park S.Y."/>
            <person name="Proctor R.H."/>
            <person name="Regev A."/>
            <person name="Ruiz-Roldan M.C."/>
            <person name="Sain D."/>
            <person name="Sakthikumar S."/>
            <person name="Sykes S."/>
            <person name="Schwartz D.C."/>
            <person name="Turgeon B.G."/>
            <person name="Wapinski I."/>
            <person name="Yoder O."/>
            <person name="Young S."/>
            <person name="Zeng Q."/>
            <person name="Zhou S."/>
            <person name="Galagan J."/>
            <person name="Cuomo C.A."/>
            <person name="Kistler H.C."/>
            <person name="Rep M."/>
        </authorList>
    </citation>
    <scope>GENOME REANNOTATION</scope>
    <source>
        <strain evidence="5">ATCC MYA-4620 / CBS 123657 / FGSC 9075 / NRRL 31084 / PH-1</strain>
        <strain evidence="4">PH-1 / ATCC MYA-4620 / FGSC 9075 / NRRL 31084</strain>
    </source>
</reference>
<reference evidence="3 5" key="3">
    <citation type="journal article" date="2015" name="BMC Genomics">
        <title>The completed genome sequence of the pathogenic ascomycete fungus Fusarium graminearum.</title>
        <authorList>
            <person name="King R."/>
            <person name="Urban M."/>
            <person name="Hammond-Kosack M.C."/>
            <person name="Hassani-Pak K."/>
            <person name="Hammond-Kosack K.E."/>
        </authorList>
    </citation>
    <scope>NUCLEOTIDE SEQUENCE [LARGE SCALE GENOMIC DNA]</scope>
    <source>
        <strain evidence="5">ATCC MYA-4620 / CBS 123657 / FGSC 9075 / NRRL 31084 / PH-1</strain>
        <strain evidence="3">PH-1</strain>
    </source>
</reference>
<feature type="signal peptide" evidence="2">
    <location>
        <begin position="1"/>
        <end position="19"/>
    </location>
</feature>
<dbReference type="AlphaFoldDB" id="I1S063"/>